<protein>
    <recommendedName>
        <fullName evidence="4">DUF1573 domain-containing protein</fullName>
    </recommendedName>
</protein>
<sequence>MKSFTLLITLFFISIAVQAQEFVFKQETIDYGKVAQGTNGIRTFEFTNTGKEPLIIRDIKSTCGCAIPKKPEKPIMPGQKGEIQVSYDTNRIGNFSKAITIISNAKKQRQVLKIRGIVTPKSAS</sequence>
<evidence type="ECO:0000313" key="3">
    <source>
        <dbReference type="Proteomes" id="UP001497602"/>
    </source>
</evidence>
<comment type="caution">
    <text evidence="2">The sequence shown here is derived from an EMBL/GenBank/DDBJ whole genome shotgun (WGS) entry which is preliminary data.</text>
</comment>
<dbReference type="Gene3D" id="2.60.40.10">
    <property type="entry name" value="Immunoglobulins"/>
    <property type="match status" value="1"/>
</dbReference>
<feature type="chain" id="PRO_5045902119" description="DUF1573 domain-containing protein" evidence="1">
    <location>
        <begin position="20"/>
        <end position="124"/>
    </location>
</feature>
<name>A0ABP1FJP9_9FLAO</name>
<keyword evidence="1" id="KW-0732">Signal</keyword>
<proteinExistence type="predicted"/>
<gene>
    <name evidence="2" type="ORF">T190115A13A_90129</name>
</gene>
<dbReference type="PANTHER" id="PTHR37833:SF1">
    <property type="entry name" value="SIGNAL PEPTIDE PROTEIN"/>
    <property type="match status" value="1"/>
</dbReference>
<dbReference type="Pfam" id="PF07610">
    <property type="entry name" value="DUF1573"/>
    <property type="match status" value="1"/>
</dbReference>
<feature type="signal peptide" evidence="1">
    <location>
        <begin position="1"/>
        <end position="19"/>
    </location>
</feature>
<evidence type="ECO:0008006" key="4">
    <source>
        <dbReference type="Google" id="ProtNLM"/>
    </source>
</evidence>
<dbReference type="InterPro" id="IPR011467">
    <property type="entry name" value="DUF1573"/>
</dbReference>
<keyword evidence="3" id="KW-1185">Reference proteome</keyword>
<evidence type="ECO:0000313" key="2">
    <source>
        <dbReference type="EMBL" id="CAL2108783.1"/>
    </source>
</evidence>
<dbReference type="RefSeq" id="WP_348707458.1">
    <property type="nucleotide sequence ID" value="NZ_CAXIYA010000041.1"/>
</dbReference>
<reference evidence="2 3" key="1">
    <citation type="submission" date="2024-05" db="EMBL/GenBank/DDBJ databases">
        <authorList>
            <person name="Duchaud E."/>
        </authorList>
    </citation>
    <scope>NUCLEOTIDE SEQUENCE [LARGE SCALE GENOMIC DNA]</scope>
    <source>
        <strain evidence="2">Ena-SAMPLE-TAB-13-05-2024-13:56:06:370-140305</strain>
    </source>
</reference>
<accession>A0ABP1FJP9</accession>
<dbReference type="Proteomes" id="UP001497602">
    <property type="component" value="Unassembled WGS sequence"/>
</dbReference>
<dbReference type="PANTHER" id="PTHR37833">
    <property type="entry name" value="LIPOPROTEIN-RELATED"/>
    <property type="match status" value="1"/>
</dbReference>
<evidence type="ECO:0000256" key="1">
    <source>
        <dbReference type="SAM" id="SignalP"/>
    </source>
</evidence>
<dbReference type="EMBL" id="CAXJRC010000046">
    <property type="protein sequence ID" value="CAL2108783.1"/>
    <property type="molecule type" value="Genomic_DNA"/>
</dbReference>
<dbReference type="InterPro" id="IPR013783">
    <property type="entry name" value="Ig-like_fold"/>
</dbReference>
<organism evidence="2 3">
    <name type="scientific">Tenacibaculum vairaonense</name>
    <dbReference type="NCBI Taxonomy" id="3137860"/>
    <lineage>
        <taxon>Bacteria</taxon>
        <taxon>Pseudomonadati</taxon>
        <taxon>Bacteroidota</taxon>
        <taxon>Flavobacteriia</taxon>
        <taxon>Flavobacteriales</taxon>
        <taxon>Flavobacteriaceae</taxon>
        <taxon>Tenacibaculum</taxon>
    </lineage>
</organism>